<dbReference type="EMBL" id="BAPF01000002">
    <property type="protein sequence ID" value="GBQ75316.1"/>
    <property type="molecule type" value="Genomic_DNA"/>
</dbReference>
<protein>
    <submittedName>
        <fullName evidence="1">Uncharacterized protein</fullName>
    </submittedName>
</protein>
<name>A0ABQ0PLJ5_9PROT</name>
<evidence type="ECO:0000313" key="1">
    <source>
        <dbReference type="EMBL" id="GBQ75316.1"/>
    </source>
</evidence>
<dbReference type="RefSeq" id="WP_061505939.1">
    <property type="nucleotide sequence ID" value="NZ_BAPF01000002.1"/>
</dbReference>
<dbReference type="GeneID" id="29557322"/>
<accession>A0ABQ0PLJ5</accession>
<gene>
    <name evidence="1" type="ORF">AA14337_0193</name>
</gene>
<sequence length="98" mass="9832">MQDAQSTSGNTSSAFLATDAQLPTGTYFIDQSGAVLMADTVGTLPADVTLNGGVYMAGSATLPAGLSVHPTTGVILTDGTTYYPNTINNVGVLCAASE</sequence>
<comment type="caution">
    <text evidence="1">The sequence shown here is derived from an EMBL/GenBank/DDBJ whole genome shotgun (WGS) entry which is preliminary data.</text>
</comment>
<evidence type="ECO:0000313" key="2">
    <source>
        <dbReference type="Proteomes" id="UP001065047"/>
    </source>
</evidence>
<reference evidence="1" key="1">
    <citation type="submission" date="2013-04" db="EMBL/GenBank/DDBJ databases">
        <title>The genome sequencing project of 58 acetic acid bacteria.</title>
        <authorList>
            <person name="Okamoto-Kainuma A."/>
            <person name="Ishikawa M."/>
            <person name="Umino S."/>
            <person name="Koizumi Y."/>
            <person name="Shiwa Y."/>
            <person name="Yoshikawa H."/>
            <person name="Matsutani M."/>
            <person name="Matsushita K."/>
        </authorList>
    </citation>
    <scope>NUCLEOTIDE SEQUENCE</scope>
    <source>
        <strain evidence="1">DSM 14337</strain>
    </source>
</reference>
<dbReference type="Proteomes" id="UP001065047">
    <property type="component" value="Unassembled WGS sequence"/>
</dbReference>
<organism evidence="1 2">
    <name type="scientific">Acetobacter malorum DSM 14337</name>
    <dbReference type="NCBI Taxonomy" id="1307910"/>
    <lineage>
        <taxon>Bacteria</taxon>
        <taxon>Pseudomonadati</taxon>
        <taxon>Pseudomonadota</taxon>
        <taxon>Alphaproteobacteria</taxon>
        <taxon>Acetobacterales</taxon>
        <taxon>Acetobacteraceae</taxon>
        <taxon>Acetobacter</taxon>
    </lineage>
</organism>
<keyword evidence="2" id="KW-1185">Reference proteome</keyword>
<proteinExistence type="predicted"/>